<protein>
    <submittedName>
        <fullName evidence="1">Uncharacterized protein</fullName>
    </submittedName>
</protein>
<name>A0ACC2K3K2_PERAE</name>
<dbReference type="EMBL" id="CM056820">
    <property type="protein sequence ID" value="KAJ8615665.1"/>
    <property type="molecule type" value="Genomic_DNA"/>
</dbReference>
<organism evidence="1 2">
    <name type="scientific">Persea americana</name>
    <name type="common">Avocado</name>
    <dbReference type="NCBI Taxonomy" id="3435"/>
    <lineage>
        <taxon>Eukaryota</taxon>
        <taxon>Viridiplantae</taxon>
        <taxon>Streptophyta</taxon>
        <taxon>Embryophyta</taxon>
        <taxon>Tracheophyta</taxon>
        <taxon>Spermatophyta</taxon>
        <taxon>Magnoliopsida</taxon>
        <taxon>Magnoliidae</taxon>
        <taxon>Laurales</taxon>
        <taxon>Lauraceae</taxon>
        <taxon>Persea</taxon>
    </lineage>
</organism>
<dbReference type="Proteomes" id="UP001234297">
    <property type="component" value="Chromosome 12"/>
</dbReference>
<accession>A0ACC2K3K2</accession>
<gene>
    <name evidence="1" type="ORF">MRB53_035037</name>
</gene>
<proteinExistence type="predicted"/>
<sequence>MPIEERLHTHTNRKRSTALLLFPASPYYVFCKDTAKKKKKKVEAFSDPTSIFFLFDFLEQQSANPRHGFCSPSLVIQNPYLAFPCHPSLLELETRLRHVLIREASTYRFLQGRRKRDDDGSSQQR</sequence>
<keyword evidence="2" id="KW-1185">Reference proteome</keyword>
<comment type="caution">
    <text evidence="1">The sequence shown here is derived from an EMBL/GenBank/DDBJ whole genome shotgun (WGS) entry which is preliminary data.</text>
</comment>
<reference evidence="1 2" key="1">
    <citation type="journal article" date="2022" name="Hortic Res">
        <title>A haplotype resolved chromosomal level avocado genome allows analysis of novel avocado genes.</title>
        <authorList>
            <person name="Nath O."/>
            <person name="Fletcher S.J."/>
            <person name="Hayward A."/>
            <person name="Shaw L.M."/>
            <person name="Masouleh A.K."/>
            <person name="Furtado A."/>
            <person name="Henry R.J."/>
            <person name="Mitter N."/>
        </authorList>
    </citation>
    <scope>NUCLEOTIDE SEQUENCE [LARGE SCALE GENOMIC DNA]</scope>
    <source>
        <strain evidence="2">cv. Hass</strain>
    </source>
</reference>
<evidence type="ECO:0000313" key="1">
    <source>
        <dbReference type="EMBL" id="KAJ8615665.1"/>
    </source>
</evidence>
<evidence type="ECO:0000313" key="2">
    <source>
        <dbReference type="Proteomes" id="UP001234297"/>
    </source>
</evidence>